<dbReference type="Gene3D" id="1.25.40.10">
    <property type="entry name" value="Tetratricopeptide repeat domain"/>
    <property type="match status" value="1"/>
</dbReference>
<sequence length="167" mass="19407">MRKFNISNQWRSLIVYILLISMLLILITTYRHGEKQDAGYYQESAQYEYAVKLLSEEKGEEAVKILRQLVNGRHGDSYEVLWKYGMACAITEDYPLAIELLLKAQEIRPALITNGLYMVQFGEVLARNKDYQNAELYLQKALELNLSDELRSGAEELLKQIQKIKKQ</sequence>
<organism evidence="2 3">
    <name type="scientific">Schinkia azotoformans MEV2011</name>
    <dbReference type="NCBI Taxonomy" id="1348973"/>
    <lineage>
        <taxon>Bacteria</taxon>
        <taxon>Bacillati</taxon>
        <taxon>Bacillota</taxon>
        <taxon>Bacilli</taxon>
        <taxon>Bacillales</taxon>
        <taxon>Bacillaceae</taxon>
        <taxon>Calidifontibacillus/Schinkia group</taxon>
        <taxon>Schinkia</taxon>
    </lineage>
</organism>
<dbReference type="AlphaFoldDB" id="A0A072NRA1"/>
<dbReference type="EMBL" id="JJRY01000002">
    <property type="protein sequence ID" value="KEF39762.1"/>
    <property type="molecule type" value="Genomic_DNA"/>
</dbReference>
<gene>
    <name evidence="2" type="ORF">M670_00783</name>
</gene>
<feature type="transmembrane region" description="Helical" evidence="1">
    <location>
        <begin position="12"/>
        <end position="30"/>
    </location>
</feature>
<evidence type="ECO:0000256" key="1">
    <source>
        <dbReference type="SAM" id="Phobius"/>
    </source>
</evidence>
<name>A0A072NRA1_SCHAZ</name>
<dbReference type="RefSeq" id="WP_035193449.1">
    <property type="nucleotide sequence ID" value="NZ_JJRY01000002.1"/>
</dbReference>
<dbReference type="InterPro" id="IPR019734">
    <property type="entry name" value="TPR_rpt"/>
</dbReference>
<dbReference type="PATRIC" id="fig|1348973.3.peg.754"/>
<keyword evidence="1" id="KW-0812">Transmembrane</keyword>
<evidence type="ECO:0000313" key="3">
    <source>
        <dbReference type="Proteomes" id="UP000027936"/>
    </source>
</evidence>
<protein>
    <submittedName>
        <fullName evidence="2">Tetratricopeptide repeat protein</fullName>
    </submittedName>
</protein>
<dbReference type="Pfam" id="PF13181">
    <property type="entry name" value="TPR_8"/>
    <property type="match status" value="1"/>
</dbReference>
<comment type="caution">
    <text evidence="2">The sequence shown here is derived from an EMBL/GenBank/DDBJ whole genome shotgun (WGS) entry which is preliminary data.</text>
</comment>
<accession>A0A072NRA1</accession>
<dbReference type="InterPro" id="IPR011990">
    <property type="entry name" value="TPR-like_helical_dom_sf"/>
</dbReference>
<dbReference type="SUPFAM" id="SSF48452">
    <property type="entry name" value="TPR-like"/>
    <property type="match status" value="1"/>
</dbReference>
<evidence type="ECO:0000313" key="2">
    <source>
        <dbReference type="EMBL" id="KEF39762.1"/>
    </source>
</evidence>
<reference evidence="2 3" key="1">
    <citation type="submission" date="2014-04" db="EMBL/GenBank/DDBJ databases">
        <title>Draft genome sequence of Bacillus azotoformans MEV2011, a (co-) denitrifying strain unable to grow in the presence of oxygen.</title>
        <authorList>
            <person name="Nielsen M."/>
            <person name="Schreiber L."/>
            <person name="Finster K."/>
            <person name="Schramm A."/>
        </authorList>
    </citation>
    <scope>NUCLEOTIDE SEQUENCE [LARGE SCALE GENOMIC DNA]</scope>
    <source>
        <strain evidence="2 3">MEV2011</strain>
    </source>
</reference>
<dbReference type="Proteomes" id="UP000027936">
    <property type="component" value="Unassembled WGS sequence"/>
</dbReference>
<proteinExistence type="predicted"/>
<keyword evidence="1" id="KW-1133">Transmembrane helix</keyword>
<dbReference type="OrthoDB" id="2679399at2"/>
<keyword evidence="1" id="KW-0472">Membrane</keyword>